<name>A0ABV0ZJN0_9TELE</name>
<feature type="compositionally biased region" description="Basic residues" evidence="1">
    <location>
        <begin position="98"/>
        <end position="107"/>
    </location>
</feature>
<protein>
    <submittedName>
        <fullName evidence="2">Uncharacterized protein</fullName>
    </submittedName>
</protein>
<feature type="compositionally biased region" description="Basic and acidic residues" evidence="1">
    <location>
        <begin position="66"/>
        <end position="92"/>
    </location>
</feature>
<accession>A0ABV0ZJN0</accession>
<dbReference type="EMBL" id="JAHRIP010066135">
    <property type="protein sequence ID" value="MEQ2306266.1"/>
    <property type="molecule type" value="Genomic_DNA"/>
</dbReference>
<gene>
    <name evidence="2" type="ORF">AMECASPLE_006314</name>
</gene>
<keyword evidence="3" id="KW-1185">Reference proteome</keyword>
<organism evidence="2 3">
    <name type="scientific">Ameca splendens</name>
    <dbReference type="NCBI Taxonomy" id="208324"/>
    <lineage>
        <taxon>Eukaryota</taxon>
        <taxon>Metazoa</taxon>
        <taxon>Chordata</taxon>
        <taxon>Craniata</taxon>
        <taxon>Vertebrata</taxon>
        <taxon>Euteleostomi</taxon>
        <taxon>Actinopterygii</taxon>
        <taxon>Neopterygii</taxon>
        <taxon>Teleostei</taxon>
        <taxon>Neoteleostei</taxon>
        <taxon>Acanthomorphata</taxon>
        <taxon>Ovalentaria</taxon>
        <taxon>Atherinomorphae</taxon>
        <taxon>Cyprinodontiformes</taxon>
        <taxon>Goodeidae</taxon>
        <taxon>Ameca</taxon>
    </lineage>
</organism>
<evidence type="ECO:0000313" key="3">
    <source>
        <dbReference type="Proteomes" id="UP001469553"/>
    </source>
</evidence>
<dbReference type="Proteomes" id="UP001469553">
    <property type="component" value="Unassembled WGS sequence"/>
</dbReference>
<evidence type="ECO:0000256" key="1">
    <source>
        <dbReference type="SAM" id="MobiDB-lite"/>
    </source>
</evidence>
<proteinExistence type="predicted"/>
<feature type="region of interest" description="Disordered" evidence="1">
    <location>
        <begin position="66"/>
        <end position="107"/>
    </location>
</feature>
<reference evidence="2 3" key="1">
    <citation type="submission" date="2021-06" db="EMBL/GenBank/DDBJ databases">
        <authorList>
            <person name="Palmer J.M."/>
        </authorList>
    </citation>
    <scope>NUCLEOTIDE SEQUENCE [LARGE SCALE GENOMIC DNA]</scope>
    <source>
        <strain evidence="2 3">AS_MEX2019</strain>
        <tissue evidence="2">Muscle</tissue>
    </source>
</reference>
<comment type="caution">
    <text evidence="2">The sequence shown here is derived from an EMBL/GenBank/DDBJ whole genome shotgun (WGS) entry which is preliminary data.</text>
</comment>
<sequence>MRRRAMDGWSRGRVGDAEGKRWCIHSSSGIYSRPEERRGESGLGAWLGLGFLAAAYDMGRGWEERRCSGSLRDTQETRDEKRRAEKQIERGRGGPQSKHIHLWIRDP</sequence>
<evidence type="ECO:0000313" key="2">
    <source>
        <dbReference type="EMBL" id="MEQ2306266.1"/>
    </source>
</evidence>